<organism evidence="1">
    <name type="scientific">Xanthomonas arboricola</name>
    <dbReference type="NCBI Taxonomy" id="56448"/>
    <lineage>
        <taxon>Bacteria</taxon>
        <taxon>Pseudomonadati</taxon>
        <taxon>Pseudomonadota</taxon>
        <taxon>Gammaproteobacteria</taxon>
        <taxon>Lysobacterales</taxon>
        <taxon>Lysobacteraceae</taxon>
        <taxon>Xanthomonas</taxon>
    </lineage>
</organism>
<reference evidence="1" key="1">
    <citation type="submission" date="2020-08" db="EMBL/GenBank/DDBJ databases">
        <title>Studying the diversity of plant-associated saprophytic bacteria and their role in host health and plant-pathogen interactions.</title>
        <authorList>
            <person name="Potnis N."/>
        </authorList>
    </citation>
    <scope>NUCLEOTIDE SEQUENCE</scope>
    <source>
        <strain evidence="1">F21</strain>
    </source>
</reference>
<dbReference type="AlphaFoldDB" id="A0AB73H0H0"/>
<evidence type="ECO:0000313" key="1">
    <source>
        <dbReference type="EMBL" id="MBB5671178.1"/>
    </source>
</evidence>
<protein>
    <submittedName>
        <fullName evidence="1">Uncharacterized protein</fullName>
    </submittedName>
</protein>
<proteinExistence type="predicted"/>
<dbReference type="RefSeq" id="WP_126966220.1">
    <property type="nucleotide sequence ID" value="NZ_JACICJ010000005.1"/>
</dbReference>
<comment type="caution">
    <text evidence="1">The sequence shown here is derived from an EMBL/GenBank/DDBJ whole genome shotgun (WGS) entry which is preliminary data.</text>
</comment>
<sequence length="81" mass="8824">MQRTRQPVDTGGEAKPGVISVRLAANLVTLDDLISSLVLRLFAIAQALRAKRSGRCDRIDATQGRSAVVRAQRVARPRTEV</sequence>
<name>A0AB73H0H0_9XANT</name>
<dbReference type="EMBL" id="JACIIQ010000010">
    <property type="protein sequence ID" value="MBB5671178.1"/>
    <property type="molecule type" value="Genomic_DNA"/>
</dbReference>
<accession>A0AB73H0H0</accession>
<dbReference type="Proteomes" id="UP000528595">
    <property type="component" value="Unassembled WGS sequence"/>
</dbReference>
<gene>
    <name evidence="1" type="ORF">FHR65_002745</name>
</gene>